<dbReference type="PANTHER" id="PTHR34180:SF1">
    <property type="entry name" value="BETA-ALANYL-DOPAMINE_CARCININE HYDROLASE"/>
    <property type="match status" value="1"/>
</dbReference>
<evidence type="ECO:0000256" key="1">
    <source>
        <dbReference type="SAM" id="MobiDB-lite"/>
    </source>
</evidence>
<feature type="domain" description="Peptidase C45 hydrolase" evidence="2">
    <location>
        <begin position="138"/>
        <end position="352"/>
    </location>
</feature>
<dbReference type="EMBL" id="LGUP01000073">
    <property type="protein sequence ID" value="KOG31762.1"/>
    <property type="molecule type" value="Genomic_DNA"/>
</dbReference>
<dbReference type="OrthoDB" id="8109453at2"/>
<proteinExistence type="predicted"/>
<reference evidence="3 4" key="1">
    <citation type="submission" date="2015-06" db="EMBL/GenBank/DDBJ databases">
        <authorList>
            <person name="Hoefler B.C."/>
            <person name="Straight P.D."/>
        </authorList>
    </citation>
    <scope>NUCLEOTIDE SEQUENCE [LARGE SCALE GENOMIC DNA]</scope>
    <source>
        <strain evidence="3 4">NRRL 3427</strain>
    </source>
</reference>
<dbReference type="Pfam" id="PF03417">
    <property type="entry name" value="AAT"/>
    <property type="match status" value="1"/>
</dbReference>
<gene>
    <name evidence="3" type="ORF">ADK34_09825</name>
</gene>
<dbReference type="NCBIfam" id="NF040521">
    <property type="entry name" value="C45_proenzyme"/>
    <property type="match status" value="1"/>
</dbReference>
<evidence type="ECO:0000313" key="3">
    <source>
        <dbReference type="EMBL" id="KOG31762.1"/>
    </source>
</evidence>
<dbReference type="InterPro" id="IPR005079">
    <property type="entry name" value="Peptidase_C45_hydrolase"/>
</dbReference>
<dbReference type="Gene3D" id="3.60.60.10">
    <property type="entry name" value="Penicillin V Acylase, Chain A"/>
    <property type="match status" value="1"/>
</dbReference>
<feature type="region of interest" description="Disordered" evidence="1">
    <location>
        <begin position="356"/>
        <end position="375"/>
    </location>
</feature>
<dbReference type="PANTHER" id="PTHR34180">
    <property type="entry name" value="PEPTIDASE C45"/>
    <property type="match status" value="1"/>
</dbReference>
<organism evidence="3 4">
    <name type="scientific">Streptomyces viridochromogenes</name>
    <dbReference type="NCBI Taxonomy" id="1938"/>
    <lineage>
        <taxon>Bacteria</taxon>
        <taxon>Bacillati</taxon>
        <taxon>Actinomycetota</taxon>
        <taxon>Actinomycetes</taxon>
        <taxon>Kitasatosporales</taxon>
        <taxon>Streptomycetaceae</taxon>
        <taxon>Streptomyces</taxon>
    </lineage>
</organism>
<accession>A0A0L8L0R2</accession>
<comment type="caution">
    <text evidence="3">The sequence shown here is derived from an EMBL/GenBank/DDBJ whole genome shotgun (WGS) entry which is preliminary data.</text>
</comment>
<dbReference type="AlphaFoldDB" id="A0A0L8L0R2"/>
<evidence type="ECO:0000259" key="2">
    <source>
        <dbReference type="Pfam" id="PF03417"/>
    </source>
</evidence>
<protein>
    <recommendedName>
        <fullName evidence="2">Peptidase C45 hydrolase domain-containing protein</fullName>
    </recommendedName>
</protein>
<evidence type="ECO:0000313" key="4">
    <source>
        <dbReference type="Proteomes" id="UP000037023"/>
    </source>
</evidence>
<dbReference type="RefSeq" id="WP_051787047.1">
    <property type="nucleotide sequence ID" value="NZ_LGUP01000073.1"/>
</dbReference>
<dbReference type="Gene3D" id="1.10.10.2120">
    <property type="match status" value="1"/>
</dbReference>
<dbReference type="Proteomes" id="UP000037023">
    <property type="component" value="Unassembled WGS sequence"/>
</dbReference>
<dbReference type="InterPro" id="IPR047801">
    <property type="entry name" value="Peptidase_C45"/>
</dbReference>
<dbReference type="PATRIC" id="fig|1938.6.peg.2158"/>
<name>A0A0L8L0R2_STRVR</name>
<dbReference type="InterPro" id="IPR047794">
    <property type="entry name" value="C45_proenzyme-like"/>
</dbReference>
<sequence>MTGRTVLRITGDTPRRRGEDRGRRAAAAIARAWRVYDELFATVAAGSAGSAGSVASAGISGAARSLEVRALALRTADATRAWAPELVEEMEGVAEGAGLPFWTVVALNARTEILAEAGAPRAGECSTLVRTGLRTTGGQCWDWHEELAGAWHLQTVTGDAQGFAGITEHGILAKIGVNDAGVGVLFNILGHAEDAATGVPVHLVARQVLGTAGSFAEAVGILTGAPVSASTVITVVTADRAASVELAPAGSAVVEPDERGWLTRTNHFLDPSLTAGELRGRREPETYDRHRLLTRRVLGHPGPLDPEALVKLLAAHRDDGAEVCCHAPAEGTLGSRWATLATVAVDPAERRLLVHDGGPCTAGPSTWTPLTAPAR</sequence>
<feature type="region of interest" description="Disordered" evidence="1">
    <location>
        <begin position="1"/>
        <end position="21"/>
    </location>
</feature>